<dbReference type="Gene3D" id="3.40.50.720">
    <property type="entry name" value="NAD(P)-binding Rossmann-like Domain"/>
    <property type="match status" value="1"/>
</dbReference>
<comment type="caution">
    <text evidence="2">The sequence shown here is derived from an EMBL/GenBank/DDBJ whole genome shotgun (WGS) entry which is preliminary data.</text>
</comment>
<evidence type="ECO:0000313" key="3">
    <source>
        <dbReference type="Proteomes" id="UP001595833"/>
    </source>
</evidence>
<dbReference type="PANTHER" id="PTHR43157">
    <property type="entry name" value="PHOSPHATIDYLINOSITOL-GLYCAN BIOSYNTHESIS CLASS F PROTEIN-RELATED"/>
    <property type="match status" value="1"/>
</dbReference>
<organism evidence="2 3">
    <name type="scientific">Saccharothrix xinjiangensis</name>
    <dbReference type="NCBI Taxonomy" id="204798"/>
    <lineage>
        <taxon>Bacteria</taxon>
        <taxon>Bacillati</taxon>
        <taxon>Actinomycetota</taxon>
        <taxon>Actinomycetes</taxon>
        <taxon>Pseudonocardiales</taxon>
        <taxon>Pseudonocardiaceae</taxon>
        <taxon>Saccharothrix</taxon>
    </lineage>
</organism>
<evidence type="ECO:0000256" key="1">
    <source>
        <dbReference type="ARBA" id="ARBA00023002"/>
    </source>
</evidence>
<accession>A0ABV9Y147</accession>
<gene>
    <name evidence="2" type="ORF">ACFPFM_19750</name>
</gene>
<reference evidence="3" key="1">
    <citation type="journal article" date="2019" name="Int. J. Syst. Evol. Microbiol.">
        <title>The Global Catalogue of Microorganisms (GCM) 10K type strain sequencing project: providing services to taxonomists for standard genome sequencing and annotation.</title>
        <authorList>
            <consortium name="The Broad Institute Genomics Platform"/>
            <consortium name="The Broad Institute Genome Sequencing Center for Infectious Disease"/>
            <person name="Wu L."/>
            <person name="Ma J."/>
        </authorList>
    </citation>
    <scope>NUCLEOTIDE SEQUENCE [LARGE SCALE GENOMIC DNA]</scope>
    <source>
        <strain evidence="3">KCTC 12848</strain>
    </source>
</reference>
<sequence>MSATGIRADLNGRTAFVTGGAGGMGRVITTELARAGAHVVTTSRDRGRGEELRRRVADEVGADRVEVLTGDLSSRADPHRLAAEFTARHDALHLLVNNAGAHYRERALTADGVERHLAVNHLAGFTLTHLLRGHLLAAGHARVVNVVSATMSDARTVPLFGRARPVPLDLTGVTDVRALNPAEGYVPFQAYARAKLLATTCGYEFAERLRGTGVTVNAVHPGIVSTGIVDDLVPTALAPFRRLVHRFLLTPEQGAEAALRLATDPDLADTTGRYYVRDREARSPDASYDPDVRAVAWRLSLDWATAPSGAA</sequence>
<dbReference type="PRINTS" id="PR00081">
    <property type="entry name" value="GDHRDH"/>
</dbReference>
<protein>
    <submittedName>
        <fullName evidence="2">SDR family NAD(P)-dependent oxidoreductase</fullName>
    </submittedName>
</protein>
<evidence type="ECO:0000313" key="2">
    <source>
        <dbReference type="EMBL" id="MFC5055978.1"/>
    </source>
</evidence>
<dbReference type="InterPro" id="IPR002347">
    <property type="entry name" value="SDR_fam"/>
</dbReference>
<dbReference type="Pfam" id="PF00106">
    <property type="entry name" value="adh_short"/>
    <property type="match status" value="1"/>
</dbReference>
<keyword evidence="3" id="KW-1185">Reference proteome</keyword>
<dbReference type="RefSeq" id="WP_344039740.1">
    <property type="nucleotide sequence ID" value="NZ_BAAAKE010000018.1"/>
</dbReference>
<dbReference type="EMBL" id="JBHSJB010000017">
    <property type="protein sequence ID" value="MFC5055978.1"/>
    <property type="molecule type" value="Genomic_DNA"/>
</dbReference>
<dbReference type="SUPFAM" id="SSF51735">
    <property type="entry name" value="NAD(P)-binding Rossmann-fold domains"/>
    <property type="match status" value="1"/>
</dbReference>
<dbReference type="PANTHER" id="PTHR43157:SF31">
    <property type="entry name" value="PHOSPHATIDYLINOSITOL-GLYCAN BIOSYNTHESIS CLASS F PROTEIN"/>
    <property type="match status" value="1"/>
</dbReference>
<proteinExistence type="predicted"/>
<dbReference type="Proteomes" id="UP001595833">
    <property type="component" value="Unassembled WGS sequence"/>
</dbReference>
<dbReference type="InterPro" id="IPR036291">
    <property type="entry name" value="NAD(P)-bd_dom_sf"/>
</dbReference>
<keyword evidence="1" id="KW-0560">Oxidoreductase</keyword>
<name>A0ABV9Y147_9PSEU</name>